<dbReference type="InterPro" id="IPR000014">
    <property type="entry name" value="PAS"/>
</dbReference>
<dbReference type="InterPro" id="IPR013656">
    <property type="entry name" value="PAS_4"/>
</dbReference>
<dbReference type="InterPro" id="IPR030828">
    <property type="entry name" value="HTH_TyrR"/>
</dbReference>
<sequence>MVDLNIDFGIFKNLMDNLYDEVVVWDDNYTLVYINKASYRHYGMSPEDMIGKKFHDLVKKEFWSPSVLPLVYKEKRVLSVIQKTYLGAKLKTTAVPILGRDGQLEFVVMNAKDWTEGEMNLEETVELEETDLSREIIYRSKEMEEVLRLADRLTNIDSPVSIQGESGSGKSLLAKYMHENSQRKGKFISINCASINEGLLESELFGYVKGAFTGAASEGKKGLIEAAHRGTLFLDEVGELSPKLQAKLLHVIQEREILPVGGVDKRKVDIKIITATNRDLKSLVKTQKFRQDLYYRLNNFELTIPALRKRRKDIIPLANFFLNEYNKKYSLGRYFTEEVLELLLEYEWPGNVRELASIVERLVITSDTETLSPKLLPTGFFLINDSSLSGVMEEDFSLESEVERHERDIVKKYYELYPSSRKLAKQLKVSQSKAVRLIKKYCES</sequence>
<dbReference type="Pfam" id="PF08448">
    <property type="entry name" value="PAS_4"/>
    <property type="match status" value="1"/>
</dbReference>
<dbReference type="GO" id="GO:0006355">
    <property type="term" value="P:regulation of DNA-templated transcription"/>
    <property type="evidence" value="ECO:0007669"/>
    <property type="project" value="InterPro"/>
</dbReference>
<dbReference type="Gene3D" id="3.30.450.20">
    <property type="entry name" value="PAS domain"/>
    <property type="match status" value="1"/>
</dbReference>
<evidence type="ECO:0000259" key="5">
    <source>
        <dbReference type="PROSITE" id="PS50045"/>
    </source>
</evidence>
<dbReference type="Pfam" id="PF18024">
    <property type="entry name" value="HTH_50"/>
    <property type="match status" value="1"/>
</dbReference>
<dbReference type="Proteomes" id="UP001144471">
    <property type="component" value="Unassembled WGS sequence"/>
</dbReference>
<keyword evidence="3" id="KW-0067">ATP-binding</keyword>
<dbReference type="FunFam" id="3.40.50.300:FF:000006">
    <property type="entry name" value="DNA-binding transcriptional regulator NtrC"/>
    <property type="match status" value="1"/>
</dbReference>
<dbReference type="CDD" id="cd00130">
    <property type="entry name" value="PAS"/>
    <property type="match status" value="1"/>
</dbReference>
<evidence type="ECO:0000256" key="2">
    <source>
        <dbReference type="ARBA" id="ARBA00022797"/>
    </source>
</evidence>
<feature type="domain" description="PAS" evidence="6">
    <location>
        <begin position="11"/>
        <end position="61"/>
    </location>
</feature>
<dbReference type="InterPro" id="IPR027417">
    <property type="entry name" value="P-loop_NTPase"/>
</dbReference>
<dbReference type="PROSITE" id="PS50112">
    <property type="entry name" value="PAS"/>
    <property type="match status" value="1"/>
</dbReference>
<protein>
    <recommendedName>
        <fullName evidence="4">HTH-type transcriptional regulatory protein TyrR</fullName>
    </recommendedName>
</protein>
<keyword evidence="8" id="KW-1185">Reference proteome</keyword>
<reference evidence="7" key="1">
    <citation type="submission" date="2022-12" db="EMBL/GenBank/DDBJ databases">
        <title>Reference genome sequencing for broad-spectrum identification of bacterial and archaeal isolates by mass spectrometry.</title>
        <authorList>
            <person name="Sekiguchi Y."/>
            <person name="Tourlousse D.M."/>
        </authorList>
    </citation>
    <scope>NUCLEOTIDE SEQUENCE</scope>
    <source>
        <strain evidence="7">10succ1</strain>
    </source>
</reference>
<dbReference type="EMBL" id="BSDY01000007">
    <property type="protein sequence ID" value="GLI56293.1"/>
    <property type="molecule type" value="Genomic_DNA"/>
</dbReference>
<dbReference type="Gene3D" id="1.10.10.60">
    <property type="entry name" value="Homeodomain-like"/>
    <property type="match status" value="1"/>
</dbReference>
<dbReference type="Pfam" id="PF25601">
    <property type="entry name" value="AAA_lid_14"/>
    <property type="match status" value="1"/>
</dbReference>
<dbReference type="Gene3D" id="3.40.50.300">
    <property type="entry name" value="P-loop containing nucleotide triphosphate hydrolases"/>
    <property type="match status" value="1"/>
</dbReference>
<organism evidence="7 8">
    <name type="scientific">Propionigenium maris DSM 9537</name>
    <dbReference type="NCBI Taxonomy" id="1123000"/>
    <lineage>
        <taxon>Bacteria</taxon>
        <taxon>Fusobacteriati</taxon>
        <taxon>Fusobacteriota</taxon>
        <taxon>Fusobacteriia</taxon>
        <taxon>Fusobacteriales</taxon>
        <taxon>Fusobacteriaceae</taxon>
        <taxon>Propionigenium</taxon>
    </lineage>
</organism>
<proteinExistence type="predicted"/>
<dbReference type="NCBIfam" id="TIGR04381">
    <property type="entry name" value="HTH_TypR"/>
    <property type="match status" value="1"/>
</dbReference>
<dbReference type="PANTHER" id="PTHR32071:SF57">
    <property type="entry name" value="C4-DICARBOXYLATE TRANSPORT TRANSCRIPTIONAL REGULATORY PROTEIN DCTD"/>
    <property type="match status" value="1"/>
</dbReference>
<name>A0A9W6GL06_9FUSO</name>
<dbReference type="AlphaFoldDB" id="A0A9W6GL06"/>
<dbReference type="PANTHER" id="PTHR32071">
    <property type="entry name" value="TRANSCRIPTIONAL REGULATORY PROTEIN"/>
    <property type="match status" value="1"/>
</dbReference>
<dbReference type="InterPro" id="IPR003593">
    <property type="entry name" value="AAA+_ATPase"/>
</dbReference>
<keyword evidence="2" id="KW-0058">Aromatic hydrocarbons catabolism</keyword>
<dbReference type="GO" id="GO:0005524">
    <property type="term" value="F:ATP binding"/>
    <property type="evidence" value="ECO:0007669"/>
    <property type="project" value="UniProtKB-KW"/>
</dbReference>
<evidence type="ECO:0000256" key="4">
    <source>
        <dbReference type="ARBA" id="ARBA00029500"/>
    </source>
</evidence>
<keyword evidence="1" id="KW-0547">Nucleotide-binding</keyword>
<dbReference type="GO" id="GO:0003677">
    <property type="term" value="F:DNA binding"/>
    <property type="evidence" value="ECO:0007669"/>
    <property type="project" value="UniProtKB-KW"/>
</dbReference>
<comment type="caution">
    <text evidence="7">The sequence shown here is derived from an EMBL/GenBank/DDBJ whole genome shotgun (WGS) entry which is preliminary data.</text>
</comment>
<dbReference type="SUPFAM" id="SSF55785">
    <property type="entry name" value="PYP-like sensor domain (PAS domain)"/>
    <property type="match status" value="1"/>
</dbReference>
<dbReference type="CDD" id="cd00009">
    <property type="entry name" value="AAA"/>
    <property type="match status" value="1"/>
</dbReference>
<dbReference type="PROSITE" id="PS50045">
    <property type="entry name" value="SIGMA54_INTERACT_4"/>
    <property type="match status" value="1"/>
</dbReference>
<dbReference type="SUPFAM" id="SSF52540">
    <property type="entry name" value="P-loop containing nucleoside triphosphate hydrolases"/>
    <property type="match status" value="1"/>
</dbReference>
<dbReference type="Pfam" id="PF00158">
    <property type="entry name" value="Sigma54_activat"/>
    <property type="match status" value="1"/>
</dbReference>
<dbReference type="Gene3D" id="1.10.8.60">
    <property type="match status" value="1"/>
</dbReference>
<accession>A0A9W6GL06</accession>
<gene>
    <name evidence="7" type="ORF">PM10SUCC1_18070</name>
</gene>
<evidence type="ECO:0000313" key="7">
    <source>
        <dbReference type="EMBL" id="GLI56293.1"/>
    </source>
</evidence>
<evidence type="ECO:0000256" key="3">
    <source>
        <dbReference type="ARBA" id="ARBA00022840"/>
    </source>
</evidence>
<dbReference type="InterPro" id="IPR002078">
    <property type="entry name" value="Sigma_54_int"/>
</dbReference>
<evidence type="ECO:0000313" key="8">
    <source>
        <dbReference type="Proteomes" id="UP001144471"/>
    </source>
</evidence>
<dbReference type="InterPro" id="IPR058031">
    <property type="entry name" value="AAA_lid_NorR"/>
</dbReference>
<dbReference type="SMART" id="SM00382">
    <property type="entry name" value="AAA"/>
    <property type="match status" value="1"/>
</dbReference>
<dbReference type="NCBIfam" id="TIGR00229">
    <property type="entry name" value="sensory_box"/>
    <property type="match status" value="1"/>
</dbReference>
<dbReference type="RefSeq" id="WP_281835348.1">
    <property type="nucleotide sequence ID" value="NZ_BSDY01000007.1"/>
</dbReference>
<evidence type="ECO:0000259" key="6">
    <source>
        <dbReference type="PROSITE" id="PS50112"/>
    </source>
</evidence>
<feature type="domain" description="Sigma-54 factor interaction" evidence="5">
    <location>
        <begin position="136"/>
        <end position="364"/>
    </location>
</feature>
<evidence type="ECO:0000256" key="1">
    <source>
        <dbReference type="ARBA" id="ARBA00022741"/>
    </source>
</evidence>
<dbReference type="InterPro" id="IPR035965">
    <property type="entry name" value="PAS-like_dom_sf"/>
</dbReference>